<sequence>RTMGKFPARLGLSMKHTLNLHREIDRVCMLMAILVTVQCYDPEDKLLDTVLPSPDTKFEAFYPRKAYGQPNGNSRAAHGHATFYQHRHPALIDTANSPAYGFRFDGVRRFNYD</sequence>
<gene>
    <name evidence="1" type="ORF">g.24556</name>
</gene>
<proteinExistence type="predicted"/>
<accession>A0A146KKD4</accession>
<reference evidence="1" key="1">
    <citation type="journal article" date="2016" name="Gigascience">
        <title>De novo construction of an expanded transcriptome assembly for the western tarnished plant bug, Lygus hesperus.</title>
        <authorList>
            <person name="Tassone E.E."/>
            <person name="Geib S.M."/>
            <person name="Hall B."/>
            <person name="Fabrick J.A."/>
            <person name="Brent C.S."/>
            <person name="Hull J.J."/>
        </authorList>
    </citation>
    <scope>NUCLEOTIDE SEQUENCE</scope>
</reference>
<feature type="non-terminal residue" evidence="1">
    <location>
        <position position="1"/>
    </location>
</feature>
<evidence type="ECO:0000313" key="1">
    <source>
        <dbReference type="EMBL" id="JAP97042.1"/>
    </source>
</evidence>
<protein>
    <submittedName>
        <fullName evidence="1">Uncharacterized protein</fullName>
    </submittedName>
</protein>
<dbReference type="EMBL" id="GDHC01021586">
    <property type="protein sequence ID" value="JAP97042.1"/>
    <property type="molecule type" value="Transcribed_RNA"/>
</dbReference>
<name>A0A146KKD4_LYGHE</name>
<dbReference type="AlphaFoldDB" id="A0A146KKD4"/>
<organism evidence="1">
    <name type="scientific">Lygus hesperus</name>
    <name type="common">Western plant bug</name>
    <dbReference type="NCBI Taxonomy" id="30085"/>
    <lineage>
        <taxon>Eukaryota</taxon>
        <taxon>Metazoa</taxon>
        <taxon>Ecdysozoa</taxon>
        <taxon>Arthropoda</taxon>
        <taxon>Hexapoda</taxon>
        <taxon>Insecta</taxon>
        <taxon>Pterygota</taxon>
        <taxon>Neoptera</taxon>
        <taxon>Paraneoptera</taxon>
        <taxon>Hemiptera</taxon>
        <taxon>Heteroptera</taxon>
        <taxon>Panheteroptera</taxon>
        <taxon>Cimicomorpha</taxon>
        <taxon>Miridae</taxon>
        <taxon>Mirini</taxon>
        <taxon>Lygus</taxon>
    </lineage>
</organism>